<gene>
    <name evidence="1" type="primary">RvY_13332-1</name>
    <name evidence="1" type="synonym">RvY_13332.1</name>
    <name evidence="1" type="ORF">RvY_13332</name>
</gene>
<evidence type="ECO:0000313" key="2">
    <source>
        <dbReference type="Proteomes" id="UP000186922"/>
    </source>
</evidence>
<sequence>MYTWQRAILEVRSRKTAKSPTSAVLVLGKEVLCAGCERLCFNTWDRLNILHRWILVNLFTVVLKRFRSFVTSSLTLTTAHQLRQYTSAKWN</sequence>
<comment type="caution">
    <text evidence="1">The sequence shown here is derived from an EMBL/GenBank/DDBJ whole genome shotgun (WGS) entry which is preliminary data.</text>
</comment>
<dbReference type="AlphaFoldDB" id="A0A1D1VMH1"/>
<name>A0A1D1VMH1_RAMVA</name>
<reference evidence="1 2" key="1">
    <citation type="journal article" date="2016" name="Nat. Commun.">
        <title>Extremotolerant tardigrade genome and improved radiotolerance of human cultured cells by tardigrade-unique protein.</title>
        <authorList>
            <person name="Hashimoto T."/>
            <person name="Horikawa D.D."/>
            <person name="Saito Y."/>
            <person name="Kuwahara H."/>
            <person name="Kozuka-Hata H."/>
            <person name="Shin-I T."/>
            <person name="Minakuchi Y."/>
            <person name="Ohishi K."/>
            <person name="Motoyama A."/>
            <person name="Aizu T."/>
            <person name="Enomoto A."/>
            <person name="Kondo K."/>
            <person name="Tanaka S."/>
            <person name="Hara Y."/>
            <person name="Koshikawa S."/>
            <person name="Sagara H."/>
            <person name="Miura T."/>
            <person name="Yokobori S."/>
            <person name="Miyagawa K."/>
            <person name="Suzuki Y."/>
            <person name="Kubo T."/>
            <person name="Oyama M."/>
            <person name="Kohara Y."/>
            <person name="Fujiyama A."/>
            <person name="Arakawa K."/>
            <person name="Katayama T."/>
            <person name="Toyoda A."/>
            <person name="Kunieda T."/>
        </authorList>
    </citation>
    <scope>NUCLEOTIDE SEQUENCE [LARGE SCALE GENOMIC DNA]</scope>
    <source>
        <strain evidence="1 2">YOKOZUNA-1</strain>
    </source>
</reference>
<accession>A0A1D1VMH1</accession>
<protein>
    <submittedName>
        <fullName evidence="1">Uncharacterized protein</fullName>
    </submittedName>
</protein>
<proteinExistence type="predicted"/>
<evidence type="ECO:0000313" key="1">
    <source>
        <dbReference type="EMBL" id="GAV02812.1"/>
    </source>
</evidence>
<dbReference type="Proteomes" id="UP000186922">
    <property type="component" value="Unassembled WGS sequence"/>
</dbReference>
<dbReference type="EMBL" id="BDGG01000008">
    <property type="protein sequence ID" value="GAV02812.1"/>
    <property type="molecule type" value="Genomic_DNA"/>
</dbReference>
<keyword evidence="2" id="KW-1185">Reference proteome</keyword>
<organism evidence="1 2">
    <name type="scientific">Ramazzottius varieornatus</name>
    <name type="common">Water bear</name>
    <name type="synonym">Tardigrade</name>
    <dbReference type="NCBI Taxonomy" id="947166"/>
    <lineage>
        <taxon>Eukaryota</taxon>
        <taxon>Metazoa</taxon>
        <taxon>Ecdysozoa</taxon>
        <taxon>Tardigrada</taxon>
        <taxon>Eutardigrada</taxon>
        <taxon>Parachela</taxon>
        <taxon>Hypsibioidea</taxon>
        <taxon>Ramazzottiidae</taxon>
        <taxon>Ramazzottius</taxon>
    </lineage>
</organism>